<evidence type="ECO:0000313" key="1">
    <source>
        <dbReference type="EMBL" id="MED6237109.1"/>
    </source>
</evidence>
<organism evidence="1 2">
    <name type="scientific">Ataeniobius toweri</name>
    <dbReference type="NCBI Taxonomy" id="208326"/>
    <lineage>
        <taxon>Eukaryota</taxon>
        <taxon>Metazoa</taxon>
        <taxon>Chordata</taxon>
        <taxon>Craniata</taxon>
        <taxon>Vertebrata</taxon>
        <taxon>Euteleostomi</taxon>
        <taxon>Actinopterygii</taxon>
        <taxon>Neopterygii</taxon>
        <taxon>Teleostei</taxon>
        <taxon>Neoteleostei</taxon>
        <taxon>Acanthomorphata</taxon>
        <taxon>Ovalentaria</taxon>
        <taxon>Atherinomorphae</taxon>
        <taxon>Cyprinodontiformes</taxon>
        <taxon>Goodeidae</taxon>
        <taxon>Ataeniobius</taxon>
    </lineage>
</organism>
<comment type="caution">
    <text evidence="1">The sequence shown here is derived from an EMBL/GenBank/DDBJ whole genome shotgun (WGS) entry which is preliminary data.</text>
</comment>
<gene>
    <name evidence="1" type="ORF">ATANTOWER_019087</name>
</gene>
<proteinExistence type="predicted"/>
<evidence type="ECO:0000313" key="2">
    <source>
        <dbReference type="Proteomes" id="UP001345963"/>
    </source>
</evidence>
<name>A0ABU7AGC7_9TELE</name>
<protein>
    <submittedName>
        <fullName evidence="1">Uncharacterized protein</fullName>
    </submittedName>
</protein>
<accession>A0ABU7AGC7</accession>
<keyword evidence="2" id="KW-1185">Reference proteome</keyword>
<sequence length="123" mass="14155">MRDSPTAADSETDKTFSRTWSAAFSTEKRKLEAHRTATATWPLGFSLLKYPFRLFDAVLDRGIYLSYGNHSGWDLHSENRIDDFTVRESDDRRHFELVNSSDEVVDHCTNFGKSVISFNNTEI</sequence>
<dbReference type="Proteomes" id="UP001345963">
    <property type="component" value="Unassembled WGS sequence"/>
</dbReference>
<reference evidence="1 2" key="1">
    <citation type="submission" date="2021-07" db="EMBL/GenBank/DDBJ databases">
        <authorList>
            <person name="Palmer J.M."/>
        </authorList>
    </citation>
    <scope>NUCLEOTIDE SEQUENCE [LARGE SCALE GENOMIC DNA]</scope>
    <source>
        <strain evidence="1 2">AT_MEX2019</strain>
        <tissue evidence="1">Muscle</tissue>
    </source>
</reference>
<dbReference type="EMBL" id="JAHUTI010013822">
    <property type="protein sequence ID" value="MED6237109.1"/>
    <property type="molecule type" value="Genomic_DNA"/>
</dbReference>